<dbReference type="Pfam" id="PF01527">
    <property type="entry name" value="HTH_Tnp_1"/>
    <property type="match status" value="1"/>
</dbReference>
<organism evidence="1 2">
    <name type="scientific">Fodinibius salipaludis</name>
    <dbReference type="NCBI Taxonomy" id="2032627"/>
    <lineage>
        <taxon>Bacteria</taxon>
        <taxon>Pseudomonadati</taxon>
        <taxon>Balneolota</taxon>
        <taxon>Balneolia</taxon>
        <taxon>Balneolales</taxon>
        <taxon>Balneolaceae</taxon>
        <taxon>Fodinibius</taxon>
    </lineage>
</organism>
<dbReference type="SUPFAM" id="SSF48295">
    <property type="entry name" value="TrpR-like"/>
    <property type="match status" value="1"/>
</dbReference>
<dbReference type="GO" id="GO:0006313">
    <property type="term" value="P:DNA transposition"/>
    <property type="evidence" value="ECO:0007669"/>
    <property type="project" value="InterPro"/>
</dbReference>
<sequence length="59" mass="7240">MTEKRTRRKFSKEYKLDVITQSYQRDNIKELADELGLRPELIYRWRTEYKEAPEESFPG</sequence>
<proteinExistence type="predicted"/>
<dbReference type="GO" id="GO:0004803">
    <property type="term" value="F:transposase activity"/>
    <property type="evidence" value="ECO:0007669"/>
    <property type="project" value="InterPro"/>
</dbReference>
<keyword evidence="2" id="KW-1185">Reference proteome</keyword>
<dbReference type="Proteomes" id="UP000218831">
    <property type="component" value="Unassembled WGS sequence"/>
</dbReference>
<dbReference type="GO" id="GO:0043565">
    <property type="term" value="F:sequence-specific DNA binding"/>
    <property type="evidence" value="ECO:0007669"/>
    <property type="project" value="InterPro"/>
</dbReference>
<evidence type="ECO:0000313" key="1">
    <source>
        <dbReference type="EMBL" id="PAU92622.1"/>
    </source>
</evidence>
<dbReference type="AlphaFoldDB" id="A0A2A2G6Y5"/>
<dbReference type="EMBL" id="NSKE01000021">
    <property type="protein sequence ID" value="PAU92622.1"/>
    <property type="molecule type" value="Genomic_DNA"/>
</dbReference>
<protein>
    <submittedName>
        <fullName evidence="1">IS3 family transposase</fullName>
    </submittedName>
</protein>
<reference evidence="1 2" key="1">
    <citation type="submission" date="2017-08" db="EMBL/GenBank/DDBJ databases">
        <title>Aliifodinibius alkalisoli sp. nov., isolated from saline alkaline soil.</title>
        <authorList>
            <person name="Liu D."/>
            <person name="Zhang G."/>
        </authorList>
    </citation>
    <scope>NUCLEOTIDE SEQUENCE [LARGE SCALE GENOMIC DNA]</scope>
    <source>
        <strain evidence="1 2">WN023</strain>
    </source>
</reference>
<dbReference type="RefSeq" id="WP_141239960.1">
    <property type="nucleotide sequence ID" value="NZ_NSKE01000021.1"/>
</dbReference>
<dbReference type="InterPro" id="IPR002514">
    <property type="entry name" value="Transposase_8"/>
</dbReference>
<evidence type="ECO:0000313" key="2">
    <source>
        <dbReference type="Proteomes" id="UP000218831"/>
    </source>
</evidence>
<dbReference type="InterPro" id="IPR010921">
    <property type="entry name" value="Trp_repressor/repl_initiator"/>
</dbReference>
<dbReference type="OrthoDB" id="884299at2"/>
<accession>A0A2A2G6Y5</accession>
<comment type="caution">
    <text evidence="1">The sequence shown here is derived from an EMBL/GenBank/DDBJ whole genome shotgun (WGS) entry which is preliminary data.</text>
</comment>
<feature type="non-terminal residue" evidence="1">
    <location>
        <position position="59"/>
    </location>
</feature>
<gene>
    <name evidence="1" type="ORF">CK503_15785</name>
</gene>
<name>A0A2A2G6Y5_9BACT</name>